<evidence type="ECO:0000256" key="1">
    <source>
        <dbReference type="SAM" id="MobiDB-lite"/>
    </source>
</evidence>
<proteinExistence type="predicted"/>
<sequence length="125" mass="14381">MEMFRREDKRVPIFPEVSDNKGKEHTPRDVEVRRLARRNVIANPSFDRLYEGAQFRCRNLEMVPKGLRYRAGLNDVINGFSFCGTTRIEGRDMNSSLCEKGCRGEPISDAQPNEVVDSRESLTFP</sequence>
<comment type="caution">
    <text evidence="2">The sequence shown here is derived from an EMBL/GenBank/DDBJ whole genome shotgun (WGS) entry which is preliminary data.</text>
</comment>
<feature type="region of interest" description="Disordered" evidence="1">
    <location>
        <begin position="103"/>
        <end position="125"/>
    </location>
</feature>
<dbReference type="Proteomes" id="UP000233551">
    <property type="component" value="Unassembled WGS sequence"/>
</dbReference>
<feature type="compositionally biased region" description="Basic and acidic residues" evidence="1">
    <location>
        <begin position="116"/>
        <end position="125"/>
    </location>
</feature>
<reference evidence="2 3" key="1">
    <citation type="submission" date="2017-11" db="EMBL/GenBank/DDBJ databases">
        <title>De-novo sequencing of pomegranate (Punica granatum L.) genome.</title>
        <authorList>
            <person name="Akparov Z."/>
            <person name="Amiraslanov A."/>
            <person name="Hajiyeva S."/>
            <person name="Abbasov M."/>
            <person name="Kaur K."/>
            <person name="Hamwieh A."/>
            <person name="Solovyev V."/>
            <person name="Salamov A."/>
            <person name="Braich B."/>
            <person name="Kosarev P."/>
            <person name="Mahmoud A."/>
            <person name="Hajiyev E."/>
            <person name="Babayeva S."/>
            <person name="Izzatullayeva V."/>
            <person name="Mammadov A."/>
            <person name="Mammadov A."/>
            <person name="Sharifova S."/>
            <person name="Ojaghi J."/>
            <person name="Eynullazada K."/>
            <person name="Bayramov B."/>
            <person name="Abdulazimova A."/>
            <person name="Shahmuradov I."/>
        </authorList>
    </citation>
    <scope>NUCLEOTIDE SEQUENCE [LARGE SCALE GENOMIC DNA]</scope>
    <source>
        <strain evidence="3">cv. AG2017</strain>
        <tissue evidence="2">Leaf</tissue>
    </source>
</reference>
<keyword evidence="3" id="KW-1185">Reference proteome</keyword>
<evidence type="ECO:0000313" key="3">
    <source>
        <dbReference type="Proteomes" id="UP000233551"/>
    </source>
</evidence>
<dbReference type="AlphaFoldDB" id="A0A2I0JMF2"/>
<name>A0A2I0JMF2_PUNGR</name>
<evidence type="ECO:0000313" key="2">
    <source>
        <dbReference type="EMBL" id="PKI57457.1"/>
    </source>
</evidence>
<protein>
    <submittedName>
        <fullName evidence="2">Uncharacterized protein</fullName>
    </submittedName>
</protein>
<accession>A0A2I0JMF2</accession>
<dbReference type="EMBL" id="PGOL01001505">
    <property type="protein sequence ID" value="PKI57457.1"/>
    <property type="molecule type" value="Genomic_DNA"/>
</dbReference>
<organism evidence="2 3">
    <name type="scientific">Punica granatum</name>
    <name type="common">Pomegranate</name>
    <dbReference type="NCBI Taxonomy" id="22663"/>
    <lineage>
        <taxon>Eukaryota</taxon>
        <taxon>Viridiplantae</taxon>
        <taxon>Streptophyta</taxon>
        <taxon>Embryophyta</taxon>
        <taxon>Tracheophyta</taxon>
        <taxon>Spermatophyta</taxon>
        <taxon>Magnoliopsida</taxon>
        <taxon>eudicotyledons</taxon>
        <taxon>Gunneridae</taxon>
        <taxon>Pentapetalae</taxon>
        <taxon>rosids</taxon>
        <taxon>malvids</taxon>
        <taxon>Myrtales</taxon>
        <taxon>Lythraceae</taxon>
        <taxon>Punica</taxon>
    </lineage>
</organism>
<gene>
    <name evidence="2" type="ORF">CRG98_022108</name>
</gene>